<comment type="caution">
    <text evidence="1">The sequence shown here is derived from an EMBL/GenBank/DDBJ whole genome shotgun (WGS) entry which is preliminary data.</text>
</comment>
<proteinExistence type="predicted"/>
<evidence type="ECO:0000313" key="2">
    <source>
        <dbReference type="Proteomes" id="UP001055879"/>
    </source>
</evidence>
<name>A0ACB9CPG0_ARCLA</name>
<accession>A0ACB9CPG0</accession>
<dbReference type="EMBL" id="CM042050">
    <property type="protein sequence ID" value="KAI3736177.1"/>
    <property type="molecule type" value="Genomic_DNA"/>
</dbReference>
<dbReference type="Proteomes" id="UP001055879">
    <property type="component" value="Linkage Group LG04"/>
</dbReference>
<organism evidence="1 2">
    <name type="scientific">Arctium lappa</name>
    <name type="common">Greater burdock</name>
    <name type="synonym">Lappa major</name>
    <dbReference type="NCBI Taxonomy" id="4217"/>
    <lineage>
        <taxon>Eukaryota</taxon>
        <taxon>Viridiplantae</taxon>
        <taxon>Streptophyta</taxon>
        <taxon>Embryophyta</taxon>
        <taxon>Tracheophyta</taxon>
        <taxon>Spermatophyta</taxon>
        <taxon>Magnoliopsida</taxon>
        <taxon>eudicotyledons</taxon>
        <taxon>Gunneridae</taxon>
        <taxon>Pentapetalae</taxon>
        <taxon>asterids</taxon>
        <taxon>campanulids</taxon>
        <taxon>Asterales</taxon>
        <taxon>Asteraceae</taxon>
        <taxon>Carduoideae</taxon>
        <taxon>Cardueae</taxon>
        <taxon>Arctiinae</taxon>
        <taxon>Arctium</taxon>
    </lineage>
</organism>
<gene>
    <name evidence="1" type="ORF">L6452_15713</name>
</gene>
<reference evidence="2" key="1">
    <citation type="journal article" date="2022" name="Mol. Ecol. Resour.">
        <title>The genomes of chicory, endive, great burdock and yacon provide insights into Asteraceae palaeo-polyploidization history and plant inulin production.</title>
        <authorList>
            <person name="Fan W."/>
            <person name="Wang S."/>
            <person name="Wang H."/>
            <person name="Wang A."/>
            <person name="Jiang F."/>
            <person name="Liu H."/>
            <person name="Zhao H."/>
            <person name="Xu D."/>
            <person name="Zhang Y."/>
        </authorList>
    </citation>
    <scope>NUCLEOTIDE SEQUENCE [LARGE SCALE GENOMIC DNA]</scope>
    <source>
        <strain evidence="2">cv. Niubang</strain>
    </source>
</reference>
<evidence type="ECO:0000313" key="1">
    <source>
        <dbReference type="EMBL" id="KAI3736177.1"/>
    </source>
</evidence>
<reference evidence="1 2" key="2">
    <citation type="journal article" date="2022" name="Mol. Ecol. Resour.">
        <title>The genomes of chicory, endive, great burdock and yacon provide insights into Asteraceae paleo-polyploidization history and plant inulin production.</title>
        <authorList>
            <person name="Fan W."/>
            <person name="Wang S."/>
            <person name="Wang H."/>
            <person name="Wang A."/>
            <person name="Jiang F."/>
            <person name="Liu H."/>
            <person name="Zhao H."/>
            <person name="Xu D."/>
            <person name="Zhang Y."/>
        </authorList>
    </citation>
    <scope>NUCLEOTIDE SEQUENCE [LARGE SCALE GENOMIC DNA]</scope>
    <source>
        <strain evidence="2">cv. Niubang</strain>
    </source>
</reference>
<sequence length="143" mass="16472">MNTISRTTTLRRLNPRFTAYEPLDKTTKQGRGWRAFSTRRTSTAFGQIKTQNYNDQDQTTMSPVSDRRDRARSRHIFLQGYKLSMYTTQGKLKSDHMKVKKAMVKVKTMVVSVLSFMRAASLKRCNSKSAIAASSPNRIHRCF</sequence>
<protein>
    <submittedName>
        <fullName evidence="1">Uncharacterized protein</fullName>
    </submittedName>
</protein>
<keyword evidence="2" id="KW-1185">Reference proteome</keyword>